<evidence type="ECO:0000259" key="1">
    <source>
        <dbReference type="Pfam" id="PF04773"/>
    </source>
</evidence>
<dbReference type="Proteomes" id="UP000583387">
    <property type="component" value="Unassembled WGS sequence"/>
</dbReference>
<dbReference type="Pfam" id="PF16220">
    <property type="entry name" value="DUF4880"/>
    <property type="match status" value="1"/>
</dbReference>
<sequence>MSETSIPPAILDEAAAWLVRLHGDECSEADRQACAQWRLRSQQHARAWERAERLLLRLGSLPPELAMPALGRERGLDRRRALKQLAVLLGAAPLAWGAWREKPWQEWLADQRTTVGELRELTLLDGSRLTLNTATAVDLRFDADQRLVRLLQGELLVETASDPSSPPRPFLVATAEGRLRALGTRFGVRQDDGHTHLSVLQGAVEVSPLQGARRVIEAGRGGEFRATGFSALTPVDAGSVAWTRGMLMADRMPLGEFAAELARYRRGVVRCDPAVTSLPVSGAYPIRDRARTLAMLQATYPIRVEAVTDYWITLGPA</sequence>
<dbReference type="EMBL" id="CAJFCI010000032">
    <property type="protein sequence ID" value="CAD5107295.1"/>
    <property type="molecule type" value="Genomic_DNA"/>
</dbReference>
<evidence type="ECO:0000313" key="3">
    <source>
        <dbReference type="EMBL" id="CAD5107295.1"/>
    </source>
</evidence>
<feature type="domain" description="FecR N-terminal" evidence="2">
    <location>
        <begin position="12"/>
        <end position="54"/>
    </location>
</feature>
<comment type="caution">
    <text evidence="3">The sequence shown here is derived from an EMBL/GenBank/DDBJ whole genome shotgun (WGS) entry which is preliminary data.</text>
</comment>
<reference evidence="3 4" key="1">
    <citation type="submission" date="2020-08" db="EMBL/GenBank/DDBJ databases">
        <authorList>
            <person name="Criscuolo A."/>
        </authorList>
    </citation>
    <scope>NUCLEOTIDE SEQUENCE [LARGE SCALE GENOMIC DNA]</scope>
    <source>
        <strain evidence="3">CIP111764</strain>
    </source>
</reference>
<dbReference type="PANTHER" id="PTHR30273">
    <property type="entry name" value="PERIPLASMIC SIGNAL SENSOR AND SIGMA FACTOR ACTIVATOR FECR-RELATED"/>
    <property type="match status" value="1"/>
</dbReference>
<dbReference type="AlphaFoldDB" id="A0A7U7ELR4"/>
<name>A0A7U7ELR4_9GAMM</name>
<evidence type="ECO:0000313" key="4">
    <source>
        <dbReference type="Proteomes" id="UP000583387"/>
    </source>
</evidence>
<dbReference type="InterPro" id="IPR012373">
    <property type="entry name" value="Ferrdict_sens_TM"/>
</dbReference>
<dbReference type="InterPro" id="IPR032623">
    <property type="entry name" value="FecR_N"/>
</dbReference>
<keyword evidence="4" id="KW-1185">Reference proteome</keyword>
<dbReference type="RefSeq" id="WP_187670646.1">
    <property type="nucleotide sequence ID" value="NZ_CAJFCI010000032.1"/>
</dbReference>
<accession>A0A7U7ELR4</accession>
<dbReference type="GO" id="GO:0016989">
    <property type="term" value="F:sigma factor antagonist activity"/>
    <property type="evidence" value="ECO:0007669"/>
    <property type="project" value="TreeGrafter"/>
</dbReference>
<evidence type="ECO:0000259" key="2">
    <source>
        <dbReference type="Pfam" id="PF16220"/>
    </source>
</evidence>
<dbReference type="PANTHER" id="PTHR30273:SF2">
    <property type="entry name" value="PROTEIN FECR"/>
    <property type="match status" value="1"/>
</dbReference>
<proteinExistence type="predicted"/>
<dbReference type="Pfam" id="PF04773">
    <property type="entry name" value="FecR"/>
    <property type="match status" value="1"/>
</dbReference>
<protein>
    <submittedName>
        <fullName evidence="3">Protein FecR</fullName>
    </submittedName>
</protein>
<dbReference type="PIRSF" id="PIRSF018266">
    <property type="entry name" value="FecR"/>
    <property type="match status" value="1"/>
</dbReference>
<organism evidence="3 4">
    <name type="scientific">Zestomonas carbonaria</name>
    <dbReference type="NCBI Taxonomy" id="2762745"/>
    <lineage>
        <taxon>Bacteria</taxon>
        <taxon>Pseudomonadati</taxon>
        <taxon>Pseudomonadota</taxon>
        <taxon>Gammaproteobacteria</taxon>
        <taxon>Pseudomonadales</taxon>
        <taxon>Pseudomonadaceae</taxon>
        <taxon>Zestomonas</taxon>
    </lineage>
</organism>
<dbReference type="InterPro" id="IPR006860">
    <property type="entry name" value="FecR"/>
</dbReference>
<feature type="domain" description="FecR protein" evidence="1">
    <location>
        <begin position="112"/>
        <end position="205"/>
    </location>
</feature>
<gene>
    <name evidence="3" type="primary">fecR_3</name>
    <name evidence="3" type="ORF">PSEWESI4_01566</name>
</gene>
<dbReference type="Gene3D" id="2.60.120.1440">
    <property type="match status" value="1"/>
</dbReference>